<organism evidence="1">
    <name type="scientific">bioreactor metagenome</name>
    <dbReference type="NCBI Taxonomy" id="1076179"/>
    <lineage>
        <taxon>unclassified sequences</taxon>
        <taxon>metagenomes</taxon>
        <taxon>ecological metagenomes</taxon>
    </lineage>
</organism>
<dbReference type="AlphaFoldDB" id="A0A645B086"/>
<name>A0A645B086_9ZZZZ</name>
<comment type="caution">
    <text evidence="1">The sequence shown here is derived from an EMBL/GenBank/DDBJ whole genome shotgun (WGS) entry which is preliminary data.</text>
</comment>
<gene>
    <name evidence="1" type="ORF">SDC9_105632</name>
</gene>
<dbReference type="EMBL" id="VSSQ01016958">
    <property type="protein sequence ID" value="MPM58799.1"/>
    <property type="molecule type" value="Genomic_DNA"/>
</dbReference>
<proteinExistence type="predicted"/>
<reference evidence="1" key="1">
    <citation type="submission" date="2019-08" db="EMBL/GenBank/DDBJ databases">
        <authorList>
            <person name="Kucharzyk K."/>
            <person name="Murdoch R.W."/>
            <person name="Higgins S."/>
            <person name="Loffler F."/>
        </authorList>
    </citation>
    <scope>NUCLEOTIDE SEQUENCE</scope>
</reference>
<sequence>MGIPEREHRVAVRAGRIRTLAPVGQPAIDVTHPELLQQPQIELVVADHRKLLVVQPDLVVHRPKIEDRDRHHPVDLHEVDQPGTAQFGPVPESVVLHVVGTDEAFEHDVGADRHGLLIAMSPQICLGLLQEAGLPGIVVVMDHHELADRVRQPQIAGGFHAVRDRIVDDAQASLQIVRVAGQHLVDRIAGAGVVDHHQLPVGGGLGEHVLDGPVEHRGSVTGAHDDRCRRFDVRRRRQAEARGSRPHIRAEPPDGCDGLQRFRRFVMALQVGGHPIPPLGRCSQSSVSYRLQMFALGPGPGHNLIQQIREHLGLAAGL</sequence>
<protein>
    <submittedName>
        <fullName evidence="1">Uncharacterized protein</fullName>
    </submittedName>
</protein>
<evidence type="ECO:0000313" key="1">
    <source>
        <dbReference type="EMBL" id="MPM58799.1"/>
    </source>
</evidence>
<accession>A0A645B086</accession>